<reference evidence="2 3" key="1">
    <citation type="submission" date="2016-08" db="EMBL/GenBank/DDBJ databases">
        <title>Draft genome of Fabibacter sp. strain SK-8.</title>
        <authorList>
            <person name="Wong S.-K."/>
            <person name="Hamasaki K."/>
            <person name="Yoshizawa S."/>
        </authorList>
    </citation>
    <scope>NUCLEOTIDE SEQUENCE [LARGE SCALE GENOMIC DNA]</scope>
    <source>
        <strain evidence="2 3">SK-8</strain>
    </source>
</reference>
<dbReference type="EMBL" id="MDGQ01000005">
    <property type="protein sequence ID" value="OEJ99904.1"/>
    <property type="molecule type" value="Genomic_DNA"/>
</dbReference>
<sequence>MRLNILNKRSPEGNKRSSYISYAILEILLVVIGILIAVSINNWNEGRKNKDELNQLLVRVKEDLKTDLTKIDNVLNHYENIKPVFEKVLKSEYTVEDYKKNPTIGLLIFGYPELALNQRGVSLLEDFKADMVPEKEKLVLELITFYKEQLWEIKVDDELRSKDYKENFTFWKNNTDWWLDYIQLKITDDFIEYALKSRDYKKRVATAEFFAYKVYLPELDKFKQRGLDLIDKIDKINKQN</sequence>
<dbReference type="InterPro" id="IPR045749">
    <property type="entry name" value="DUF6090"/>
</dbReference>
<dbReference type="Pfam" id="PF19578">
    <property type="entry name" value="DUF6090"/>
    <property type="match status" value="1"/>
</dbReference>
<evidence type="ECO:0000256" key="1">
    <source>
        <dbReference type="SAM" id="Phobius"/>
    </source>
</evidence>
<dbReference type="RefSeq" id="WP_069835367.1">
    <property type="nucleotide sequence ID" value="NZ_MDGQ01000005.1"/>
</dbReference>
<evidence type="ECO:0000313" key="2">
    <source>
        <dbReference type="EMBL" id="OEJ99904.1"/>
    </source>
</evidence>
<dbReference type="Proteomes" id="UP000095552">
    <property type="component" value="Unassembled WGS sequence"/>
</dbReference>
<dbReference type="STRING" id="1563681.BFP71_10170"/>
<dbReference type="OrthoDB" id="1414794at2"/>
<accession>A0A1E5SLA2</accession>
<dbReference type="AlphaFoldDB" id="A0A1E5SLA2"/>
<protein>
    <submittedName>
        <fullName evidence="2">Uncharacterized protein</fullName>
    </submittedName>
</protein>
<keyword evidence="1" id="KW-0812">Transmembrane</keyword>
<organism evidence="2 3">
    <name type="scientific">Roseivirga misakiensis</name>
    <dbReference type="NCBI Taxonomy" id="1563681"/>
    <lineage>
        <taxon>Bacteria</taxon>
        <taxon>Pseudomonadati</taxon>
        <taxon>Bacteroidota</taxon>
        <taxon>Cytophagia</taxon>
        <taxon>Cytophagales</taxon>
        <taxon>Roseivirgaceae</taxon>
        <taxon>Roseivirga</taxon>
    </lineage>
</organism>
<keyword evidence="1" id="KW-1133">Transmembrane helix</keyword>
<feature type="transmembrane region" description="Helical" evidence="1">
    <location>
        <begin position="20"/>
        <end position="40"/>
    </location>
</feature>
<evidence type="ECO:0000313" key="3">
    <source>
        <dbReference type="Proteomes" id="UP000095552"/>
    </source>
</evidence>
<name>A0A1E5SLA2_9BACT</name>
<keyword evidence="1" id="KW-0472">Membrane</keyword>
<keyword evidence="3" id="KW-1185">Reference proteome</keyword>
<comment type="caution">
    <text evidence="2">The sequence shown here is derived from an EMBL/GenBank/DDBJ whole genome shotgun (WGS) entry which is preliminary data.</text>
</comment>
<gene>
    <name evidence="2" type="ORF">BFP71_10170</name>
</gene>
<proteinExistence type="predicted"/>